<proteinExistence type="inferred from homology"/>
<dbReference type="PANTHER" id="PTHR28593:SF3">
    <property type="entry name" value="METEORIN-LIKE PROTEIN"/>
    <property type="match status" value="1"/>
</dbReference>
<dbReference type="OrthoDB" id="5947801at2759"/>
<feature type="signal peptide" evidence="6">
    <location>
        <begin position="1"/>
        <end position="28"/>
    </location>
</feature>
<name>A0A9W9YGV1_9CNID</name>
<keyword evidence="3" id="KW-0964">Secreted</keyword>
<evidence type="ECO:0000313" key="8">
    <source>
        <dbReference type="Proteomes" id="UP001163046"/>
    </source>
</evidence>
<evidence type="ECO:0008006" key="9">
    <source>
        <dbReference type="Google" id="ProtNLM"/>
    </source>
</evidence>
<dbReference type="AlphaFoldDB" id="A0A9W9YGV1"/>
<evidence type="ECO:0000256" key="2">
    <source>
        <dbReference type="ARBA" id="ARBA00005669"/>
    </source>
</evidence>
<evidence type="ECO:0000256" key="6">
    <source>
        <dbReference type="SAM" id="SignalP"/>
    </source>
</evidence>
<sequence>MECSVDLNILRALLFWTVLLHHGFVCSASLEENCIWRGSGVPHQDRPSVVSIETTCHQGELHWGEPFGGLRVTFNPRDVHADYKLCFTARHPGVRIYLEELQNLTLLSDANENVTRNAVCVKSSATRRPVLYMETQENQTMTKLNYTVLVNGRKRPRHGRPKGCKPCKPSHLLASLCNSSFAVRGYIKTLFPVGNGKTEQADVISTEVIREKYNIFEKRSGTDDEFTASIKVPSGCHWNEAEDKLFLLTGNLESGKGPVLQCHTKEKAWLNLKKESILRLCNVQV</sequence>
<evidence type="ECO:0000256" key="1">
    <source>
        <dbReference type="ARBA" id="ARBA00004613"/>
    </source>
</evidence>
<keyword evidence="5" id="KW-1015">Disulfide bond</keyword>
<evidence type="ECO:0000256" key="3">
    <source>
        <dbReference type="ARBA" id="ARBA00022525"/>
    </source>
</evidence>
<dbReference type="GO" id="GO:0005615">
    <property type="term" value="C:extracellular space"/>
    <property type="evidence" value="ECO:0007669"/>
    <property type="project" value="TreeGrafter"/>
</dbReference>
<keyword evidence="4 6" id="KW-0732">Signal</keyword>
<dbReference type="InterPro" id="IPR051998">
    <property type="entry name" value="Meteorin-like"/>
</dbReference>
<reference evidence="7" key="1">
    <citation type="submission" date="2023-01" db="EMBL/GenBank/DDBJ databases">
        <title>Genome assembly of the deep-sea coral Lophelia pertusa.</title>
        <authorList>
            <person name="Herrera S."/>
            <person name="Cordes E."/>
        </authorList>
    </citation>
    <scope>NUCLEOTIDE SEQUENCE</scope>
    <source>
        <strain evidence="7">USNM1676648</strain>
        <tissue evidence="7">Polyp</tissue>
    </source>
</reference>
<dbReference type="Proteomes" id="UP001163046">
    <property type="component" value="Unassembled WGS sequence"/>
</dbReference>
<keyword evidence="8" id="KW-1185">Reference proteome</keyword>
<dbReference type="GO" id="GO:0005179">
    <property type="term" value="F:hormone activity"/>
    <property type="evidence" value="ECO:0007669"/>
    <property type="project" value="TreeGrafter"/>
</dbReference>
<gene>
    <name evidence="7" type="ORF">OS493_003188</name>
</gene>
<comment type="similarity">
    <text evidence="2">Belongs to the meteorin family.</text>
</comment>
<dbReference type="PANTHER" id="PTHR28593">
    <property type="entry name" value="METEORIN-LIKE PROTEIN"/>
    <property type="match status" value="1"/>
</dbReference>
<dbReference type="EMBL" id="MU827778">
    <property type="protein sequence ID" value="KAJ7340440.1"/>
    <property type="molecule type" value="Genomic_DNA"/>
</dbReference>
<protein>
    <recommendedName>
        <fullName evidence="9">Meteorin-like protein</fullName>
    </recommendedName>
</protein>
<accession>A0A9W9YGV1</accession>
<organism evidence="7 8">
    <name type="scientific">Desmophyllum pertusum</name>
    <dbReference type="NCBI Taxonomy" id="174260"/>
    <lineage>
        <taxon>Eukaryota</taxon>
        <taxon>Metazoa</taxon>
        <taxon>Cnidaria</taxon>
        <taxon>Anthozoa</taxon>
        <taxon>Hexacorallia</taxon>
        <taxon>Scleractinia</taxon>
        <taxon>Caryophylliina</taxon>
        <taxon>Caryophylliidae</taxon>
        <taxon>Desmophyllum</taxon>
    </lineage>
</organism>
<evidence type="ECO:0000256" key="5">
    <source>
        <dbReference type="ARBA" id="ARBA00023157"/>
    </source>
</evidence>
<comment type="caution">
    <text evidence="7">The sequence shown here is derived from an EMBL/GenBank/DDBJ whole genome shotgun (WGS) entry which is preliminary data.</text>
</comment>
<evidence type="ECO:0000313" key="7">
    <source>
        <dbReference type="EMBL" id="KAJ7340440.1"/>
    </source>
</evidence>
<evidence type="ECO:0000256" key="4">
    <source>
        <dbReference type="ARBA" id="ARBA00022729"/>
    </source>
</evidence>
<feature type="chain" id="PRO_5040733799" description="Meteorin-like protein" evidence="6">
    <location>
        <begin position="29"/>
        <end position="285"/>
    </location>
</feature>
<comment type="subcellular location">
    <subcellularLocation>
        <location evidence="1">Secreted</location>
    </subcellularLocation>
</comment>